<protein>
    <submittedName>
        <fullName evidence="1">Uncharacterized protein</fullName>
    </submittedName>
</protein>
<sequence length="91" mass="10096">MLLYAFGLSLRKTPGFFWLLSEPLSKSSVQDWMKKVEAKLSFEPVQSWQRAIAVDESVVKCRGPTTVGVGCCRRVHGATHLSGWLGVSLTK</sequence>
<proteinExistence type="predicted"/>
<dbReference type="EMBL" id="NEXI01000035">
    <property type="protein sequence ID" value="PSN98327.1"/>
    <property type="molecule type" value="Genomic_DNA"/>
</dbReference>
<comment type="caution">
    <text evidence="1">The sequence shown here is derived from an EMBL/GenBank/DDBJ whole genome shotgun (WGS) entry which is preliminary data.</text>
</comment>
<reference evidence="1 2" key="1">
    <citation type="submission" date="2017-04" db="EMBL/GenBank/DDBJ databases">
        <title>Novel microbial lineages endemic to geothermal iron-oxide mats fill important gaps in the evolutionary history of Archaea.</title>
        <authorList>
            <person name="Jay Z.J."/>
            <person name="Beam J.P."/>
            <person name="Dlakic M."/>
            <person name="Rusch D.B."/>
            <person name="Kozubal M.A."/>
            <person name="Inskeep W.P."/>
        </authorList>
    </citation>
    <scope>NUCLEOTIDE SEQUENCE [LARGE SCALE GENOMIC DNA]</scope>
    <source>
        <strain evidence="1">ECH_B_3</strain>
    </source>
</reference>
<name>A0A2R6BI38_9ARCH</name>
<dbReference type="AlphaFoldDB" id="A0A2R6BI38"/>
<gene>
    <name evidence="1" type="ORF">B9Q07_09945</name>
</gene>
<evidence type="ECO:0000313" key="1">
    <source>
        <dbReference type="EMBL" id="PSN98327.1"/>
    </source>
</evidence>
<evidence type="ECO:0000313" key="2">
    <source>
        <dbReference type="Proteomes" id="UP000241972"/>
    </source>
</evidence>
<accession>A0A2R6BI38</accession>
<dbReference type="Proteomes" id="UP000241972">
    <property type="component" value="Unassembled WGS sequence"/>
</dbReference>
<organism evidence="1 2">
    <name type="scientific">Candidatus Marsarchaeota G2 archaeon ECH_B_3</name>
    <dbReference type="NCBI Taxonomy" id="1978161"/>
    <lineage>
        <taxon>Archaea</taxon>
        <taxon>Candidatus Marsarchaeota</taxon>
        <taxon>Candidatus Marsarchaeota group 2</taxon>
    </lineage>
</organism>